<reference evidence="12 13" key="1">
    <citation type="journal article" date="2012" name="J. Bacteriol.">
        <title>Complete genome sequence of strain 1860, a crenarchaeon of the genus pyrobaculum able to grow with various electron acceptors.</title>
        <authorList>
            <person name="Mardanov A.V."/>
            <person name="Gumerov V.M."/>
            <person name="Slobodkina G.B."/>
            <person name="Beletsky A.V."/>
            <person name="Bonch-Osmolovskaya E.A."/>
            <person name="Ravin N.V."/>
            <person name="Skryabin K.G."/>
        </authorList>
    </citation>
    <scope>NUCLEOTIDE SEQUENCE [LARGE SCALE GENOMIC DNA]</scope>
    <source>
        <strain evidence="12 13">1860</strain>
    </source>
</reference>
<dbReference type="HOGENOM" id="CLU_030555_3_3_2"/>
<dbReference type="BioCyc" id="PSP1104324:GJSN-2602-MONOMER"/>
<dbReference type="AlphaFoldDB" id="G7VE72"/>
<feature type="transmembrane region" description="Helical" evidence="11">
    <location>
        <begin position="58"/>
        <end position="80"/>
    </location>
</feature>
<keyword evidence="9" id="KW-0408">Iron</keyword>
<evidence type="ECO:0000256" key="3">
    <source>
        <dbReference type="ARBA" id="ARBA00022475"/>
    </source>
</evidence>
<evidence type="ECO:0000256" key="11">
    <source>
        <dbReference type="SAM" id="Phobius"/>
    </source>
</evidence>
<dbReference type="RefSeq" id="WP_014289867.1">
    <property type="nucleotide sequence ID" value="NC_016645.1"/>
</dbReference>
<organism evidence="12 13">
    <name type="scientific">Pyrobaculum ferrireducens</name>
    <dbReference type="NCBI Taxonomy" id="1104324"/>
    <lineage>
        <taxon>Archaea</taxon>
        <taxon>Thermoproteota</taxon>
        <taxon>Thermoprotei</taxon>
        <taxon>Thermoproteales</taxon>
        <taxon>Thermoproteaceae</taxon>
        <taxon>Pyrobaculum</taxon>
    </lineage>
</organism>
<evidence type="ECO:0000256" key="5">
    <source>
        <dbReference type="ARBA" id="ARBA00022692"/>
    </source>
</evidence>
<keyword evidence="4" id="KW-0349">Heme</keyword>
<evidence type="ECO:0000256" key="10">
    <source>
        <dbReference type="ARBA" id="ARBA00023136"/>
    </source>
</evidence>
<dbReference type="KEGG" id="pyr:P186_2658"/>
<feature type="transmembrane region" description="Helical" evidence="11">
    <location>
        <begin position="221"/>
        <end position="243"/>
    </location>
</feature>
<feature type="transmembrane region" description="Helical" evidence="11">
    <location>
        <begin position="125"/>
        <end position="145"/>
    </location>
</feature>
<dbReference type="Proteomes" id="UP000005867">
    <property type="component" value="Chromosome"/>
</dbReference>
<evidence type="ECO:0000313" key="13">
    <source>
        <dbReference type="Proteomes" id="UP000005867"/>
    </source>
</evidence>
<evidence type="ECO:0000256" key="6">
    <source>
        <dbReference type="ARBA" id="ARBA00022723"/>
    </source>
</evidence>
<name>G7VE72_9CREN</name>
<dbReference type="GO" id="GO:0046872">
    <property type="term" value="F:metal ion binding"/>
    <property type="evidence" value="ECO:0007669"/>
    <property type="project" value="UniProtKB-KW"/>
</dbReference>
<evidence type="ECO:0000256" key="9">
    <source>
        <dbReference type="ARBA" id="ARBA00023004"/>
    </source>
</evidence>
<dbReference type="GO" id="GO:0019646">
    <property type="term" value="P:aerobic electron transport chain"/>
    <property type="evidence" value="ECO:0007669"/>
    <property type="project" value="InterPro"/>
</dbReference>
<dbReference type="eggNOG" id="arCOG02721">
    <property type="taxonomic scope" value="Archaea"/>
</dbReference>
<dbReference type="EMBL" id="CP003098">
    <property type="protein sequence ID" value="AET34042.1"/>
    <property type="molecule type" value="Genomic_DNA"/>
</dbReference>
<dbReference type="InterPro" id="IPR002585">
    <property type="entry name" value="Cyt-d_ubiquinol_oxidase_su_1"/>
</dbReference>
<keyword evidence="13" id="KW-1185">Reference proteome</keyword>
<dbReference type="GO" id="GO:0020037">
    <property type="term" value="F:heme binding"/>
    <property type="evidence" value="ECO:0007669"/>
    <property type="project" value="TreeGrafter"/>
</dbReference>
<keyword evidence="2" id="KW-0813">Transport</keyword>
<keyword evidence="7" id="KW-0249">Electron transport</keyword>
<gene>
    <name evidence="12" type="ORF">P186_2658</name>
</gene>
<evidence type="ECO:0000256" key="4">
    <source>
        <dbReference type="ARBA" id="ARBA00022617"/>
    </source>
</evidence>
<keyword evidence="8 11" id="KW-1133">Transmembrane helix</keyword>
<dbReference type="OrthoDB" id="41618at2157"/>
<dbReference type="PANTHER" id="PTHR30365:SF14">
    <property type="entry name" value="CYTOCHROME BD MENAQUINOL OXIDASE SUBUNIT I-RELATED"/>
    <property type="match status" value="1"/>
</dbReference>
<feature type="transmembrane region" description="Helical" evidence="11">
    <location>
        <begin position="15"/>
        <end position="37"/>
    </location>
</feature>
<feature type="transmembrane region" description="Helical" evidence="11">
    <location>
        <begin position="264"/>
        <end position="284"/>
    </location>
</feature>
<dbReference type="GO" id="GO:0005886">
    <property type="term" value="C:plasma membrane"/>
    <property type="evidence" value="ECO:0007669"/>
    <property type="project" value="UniProtKB-SubCell"/>
</dbReference>
<evidence type="ECO:0000313" key="12">
    <source>
        <dbReference type="EMBL" id="AET34042.1"/>
    </source>
</evidence>
<dbReference type="Pfam" id="PF01654">
    <property type="entry name" value="Cyt_bd_oxida_I"/>
    <property type="match status" value="1"/>
</dbReference>
<dbReference type="GO" id="GO:0016682">
    <property type="term" value="F:oxidoreductase activity, acting on diphenols and related substances as donors, oxygen as acceptor"/>
    <property type="evidence" value="ECO:0007669"/>
    <property type="project" value="TreeGrafter"/>
</dbReference>
<evidence type="ECO:0000256" key="2">
    <source>
        <dbReference type="ARBA" id="ARBA00022448"/>
    </source>
</evidence>
<keyword evidence="5 11" id="KW-0812">Transmembrane</keyword>
<dbReference type="STRING" id="1104324.P186_2658"/>
<dbReference type="GO" id="GO:0070069">
    <property type="term" value="C:cytochrome complex"/>
    <property type="evidence" value="ECO:0007669"/>
    <property type="project" value="InterPro"/>
</dbReference>
<keyword evidence="10 11" id="KW-0472">Membrane</keyword>
<feature type="transmembrane region" description="Helical" evidence="11">
    <location>
        <begin position="436"/>
        <end position="457"/>
    </location>
</feature>
<feature type="transmembrane region" description="Helical" evidence="11">
    <location>
        <begin position="86"/>
        <end position="113"/>
    </location>
</feature>
<dbReference type="GO" id="GO:0009055">
    <property type="term" value="F:electron transfer activity"/>
    <property type="evidence" value="ECO:0007669"/>
    <property type="project" value="InterPro"/>
</dbReference>
<protein>
    <submittedName>
        <fullName evidence="12">Cytochrome bd ubiquinol oxidase, subunit I</fullName>
    </submittedName>
</protein>
<evidence type="ECO:0000256" key="7">
    <source>
        <dbReference type="ARBA" id="ARBA00022982"/>
    </source>
</evidence>
<comment type="subcellular location">
    <subcellularLocation>
        <location evidence="1">Cell membrane</location>
        <topology evidence="1">Multi-pass membrane protein</topology>
    </subcellularLocation>
</comment>
<evidence type="ECO:0000256" key="1">
    <source>
        <dbReference type="ARBA" id="ARBA00004651"/>
    </source>
</evidence>
<proteinExistence type="predicted"/>
<evidence type="ECO:0000256" key="8">
    <source>
        <dbReference type="ARBA" id="ARBA00022989"/>
    </source>
</evidence>
<keyword evidence="6" id="KW-0479">Metal-binding</keyword>
<dbReference type="GeneID" id="11594259"/>
<dbReference type="PANTHER" id="PTHR30365">
    <property type="entry name" value="CYTOCHROME D UBIQUINOL OXIDASE"/>
    <property type="match status" value="1"/>
</dbReference>
<feature type="transmembrane region" description="Helical" evidence="11">
    <location>
        <begin position="391"/>
        <end position="415"/>
    </location>
</feature>
<keyword evidence="3" id="KW-1003">Cell membrane</keyword>
<accession>G7VE72</accession>
<feature type="transmembrane region" description="Helical" evidence="11">
    <location>
        <begin position="488"/>
        <end position="511"/>
    </location>
</feature>
<sequence length="529" mass="57084">MTNPNPLLPLSALGIYFHGVYISLTFGLPVAIGVMLWKWWRTGDRDYYKAARIMTAVLGVNFALGAITGTLVEFGLVQIWPGVNLAIATFAFAPLALELIAFANEIAFLILFIVTLGRVKPPTSIAILALYAAFAYFSGVLITAVNSWMQAPWGVGPVAKTLYPFMPEYGPNVVDVPKLVALKLAAVATGQPISLLIEKPGFAQEVGIVLKDPMVALYSPYALVSIFHNILAAILIGMAVATAGWAYRYFKTGDQKYLKIVKPLAGAFAVLFVIQAPIVAHFMGEVVVHYNPTKFALMEGAETTYHNPIIALVAYGDPNKPIIGFDELEKACMNNTLTVGDLAKALNLPQTLKLAGQSVDISALASVKLSDLCLADLQKAKAYMPLIHTVYYVKVAFAIIGGLAAAVLFFYFYRVPGLSAIASAIAKIFGDERRRVFLLALLLVLGTVIPAVGGWAVREIGRKPWSVYGLLYPSEIVTPVPYASSPGFLAFAYLVILAVSLGGLYAMYLVATREYKFLELLKKGAGVGQ</sequence>